<reference evidence="1 2" key="1">
    <citation type="journal article" date="2016" name="Nat. Commun.">
        <title>Thousands of microbial genomes shed light on interconnected biogeochemical processes in an aquifer system.</title>
        <authorList>
            <person name="Anantharaman K."/>
            <person name="Brown C.T."/>
            <person name="Hug L.A."/>
            <person name="Sharon I."/>
            <person name="Castelle C.J."/>
            <person name="Probst A.J."/>
            <person name="Thomas B.C."/>
            <person name="Singh A."/>
            <person name="Wilkins M.J."/>
            <person name="Karaoz U."/>
            <person name="Brodie E.L."/>
            <person name="Williams K.H."/>
            <person name="Hubbard S.S."/>
            <person name="Banfield J.F."/>
        </authorList>
    </citation>
    <scope>NUCLEOTIDE SEQUENCE [LARGE SCALE GENOMIC DNA]</scope>
</reference>
<organism evidence="1 2">
    <name type="scientific">Candidatus Buchananbacteria bacterium RIFCSPHIGHO2_02_FULL_56_16</name>
    <dbReference type="NCBI Taxonomy" id="1797542"/>
    <lineage>
        <taxon>Bacteria</taxon>
        <taxon>Candidatus Buchananiibacteriota</taxon>
    </lineage>
</organism>
<accession>A0A1G1YH20</accession>
<name>A0A1G1YH20_9BACT</name>
<dbReference type="EMBL" id="MHIL01000017">
    <property type="protein sequence ID" value="OGY51632.1"/>
    <property type="molecule type" value="Genomic_DNA"/>
</dbReference>
<sequence>MTVTAADQRAKVPFAELEERLGTALATVAYFTRHGCLPRRAKTFQPDDWYFVASYAPVDSPLRQHAQKRAAALDALFAEWLALLRYPRRNGVTAVAEAKVADLAGTFLQWHEVHSVALSGGSLEELARLKMAEAPGQFGDFARLALNQQFGSLALRRMARSAQTLAEWLTVYRAGAANSAIRQEAVEAITRLWASAEEWEAACSAMAGTTDPIRTTLVQRFSQFARTCQQWWRVALWSDEGDPLKVRAIDAQLELAETFEEAANICAVLPECYAGRNKVFDRVVAAAVTAGDLARSLFWVRSSASHCAQVFGKLIALDASLMEWGEALGQFDPDDVLYGEAIKLLAATIVIDE</sequence>
<dbReference type="STRING" id="1797542.A3J59_04935"/>
<evidence type="ECO:0000313" key="2">
    <source>
        <dbReference type="Proteomes" id="UP000177310"/>
    </source>
</evidence>
<comment type="caution">
    <text evidence="1">The sequence shown here is derived from an EMBL/GenBank/DDBJ whole genome shotgun (WGS) entry which is preliminary data.</text>
</comment>
<gene>
    <name evidence="1" type="ORF">A3J59_04935</name>
</gene>
<dbReference type="AlphaFoldDB" id="A0A1G1YH20"/>
<evidence type="ECO:0000313" key="1">
    <source>
        <dbReference type="EMBL" id="OGY51632.1"/>
    </source>
</evidence>
<protein>
    <submittedName>
        <fullName evidence="1">Uncharacterized protein</fullName>
    </submittedName>
</protein>
<dbReference type="Proteomes" id="UP000177310">
    <property type="component" value="Unassembled WGS sequence"/>
</dbReference>
<proteinExistence type="predicted"/>